<dbReference type="STRING" id="1137799.GZ78_12655"/>
<dbReference type="InterPro" id="IPR018740">
    <property type="entry name" value="DUF2282_membr"/>
</dbReference>
<accession>A0A081NIT1</accession>
<keyword evidence="1" id="KW-0732">Signal</keyword>
<dbReference type="AlphaFoldDB" id="A0A081NIT1"/>
<evidence type="ECO:0000313" key="2">
    <source>
        <dbReference type="EMBL" id="KEQ18354.1"/>
    </source>
</evidence>
<dbReference type="Proteomes" id="UP000028073">
    <property type="component" value="Unassembled WGS sequence"/>
</dbReference>
<dbReference type="EMBL" id="JOKH01000002">
    <property type="protein sequence ID" value="KEQ18354.1"/>
    <property type="molecule type" value="Genomic_DNA"/>
</dbReference>
<feature type="chain" id="PRO_5001760878" evidence="1">
    <location>
        <begin position="28"/>
        <end position="84"/>
    </location>
</feature>
<evidence type="ECO:0000256" key="1">
    <source>
        <dbReference type="SAM" id="SignalP"/>
    </source>
</evidence>
<proteinExistence type="predicted"/>
<name>A0A081NIT1_9GAMM</name>
<sequence>MKNSTKLLVASALGSVLAMSTAGTAHAAKSGMEKCYGVAKAGKNDCGTDKHSCAAQAKTDGDKTEWIYVPKGTCDKLVGGSLKK</sequence>
<evidence type="ECO:0000313" key="3">
    <source>
        <dbReference type="Proteomes" id="UP000028073"/>
    </source>
</evidence>
<keyword evidence="3" id="KW-1185">Reference proteome</keyword>
<gene>
    <name evidence="2" type="ORF">GZ78_12655</name>
</gene>
<dbReference type="eggNOG" id="COG5572">
    <property type="taxonomic scope" value="Bacteria"/>
</dbReference>
<reference evidence="2 3" key="1">
    <citation type="submission" date="2014-06" db="EMBL/GenBank/DDBJ databases">
        <title>Whole Genome Sequences of Three Symbiotic Endozoicomonas Bacteria.</title>
        <authorList>
            <person name="Neave M.J."/>
            <person name="Apprill A."/>
            <person name="Voolstra C.R."/>
        </authorList>
    </citation>
    <scope>NUCLEOTIDE SEQUENCE [LARGE SCALE GENOMIC DNA]</scope>
    <source>
        <strain evidence="2 3">DSM 25634</strain>
    </source>
</reference>
<dbReference type="Pfam" id="PF10048">
    <property type="entry name" value="DUF2282"/>
    <property type="match status" value="1"/>
</dbReference>
<feature type="signal peptide" evidence="1">
    <location>
        <begin position="1"/>
        <end position="27"/>
    </location>
</feature>
<organism evidence="2 3">
    <name type="scientific">Endozoicomonas numazuensis</name>
    <dbReference type="NCBI Taxonomy" id="1137799"/>
    <lineage>
        <taxon>Bacteria</taxon>
        <taxon>Pseudomonadati</taxon>
        <taxon>Pseudomonadota</taxon>
        <taxon>Gammaproteobacteria</taxon>
        <taxon>Oceanospirillales</taxon>
        <taxon>Endozoicomonadaceae</taxon>
        <taxon>Endozoicomonas</taxon>
    </lineage>
</organism>
<dbReference type="OrthoDB" id="1551288at2"/>
<comment type="caution">
    <text evidence="2">The sequence shown here is derived from an EMBL/GenBank/DDBJ whole genome shotgun (WGS) entry which is preliminary data.</text>
</comment>
<protein>
    <submittedName>
        <fullName evidence="2">Uncharacterized protein</fullName>
    </submittedName>
</protein>
<dbReference type="RefSeq" id="WP_034835587.1">
    <property type="nucleotide sequence ID" value="NZ_JOKH01000002.1"/>
</dbReference>